<dbReference type="Proteomes" id="UP001159363">
    <property type="component" value="Chromosome 2"/>
</dbReference>
<dbReference type="InterPro" id="IPR036928">
    <property type="entry name" value="AS_sf"/>
</dbReference>
<dbReference type="SUPFAM" id="SSF75304">
    <property type="entry name" value="Amidase signature (AS) enzymes"/>
    <property type="match status" value="1"/>
</dbReference>
<evidence type="ECO:0000256" key="1">
    <source>
        <dbReference type="SAM" id="MobiDB-lite"/>
    </source>
</evidence>
<name>A0ABQ9IBE0_9NEOP</name>
<reference evidence="3 4" key="1">
    <citation type="submission" date="2023-02" db="EMBL/GenBank/DDBJ databases">
        <title>LHISI_Scaffold_Assembly.</title>
        <authorList>
            <person name="Stuart O.P."/>
            <person name="Cleave R."/>
            <person name="Magrath M.J.L."/>
            <person name="Mikheyev A.S."/>
        </authorList>
    </citation>
    <scope>NUCLEOTIDE SEQUENCE [LARGE SCALE GENOMIC DNA]</scope>
    <source>
        <strain evidence="3">Daus_M_001</strain>
        <tissue evidence="3">Leg muscle</tissue>
    </source>
</reference>
<organism evidence="3 4">
    <name type="scientific">Dryococelus australis</name>
    <dbReference type="NCBI Taxonomy" id="614101"/>
    <lineage>
        <taxon>Eukaryota</taxon>
        <taxon>Metazoa</taxon>
        <taxon>Ecdysozoa</taxon>
        <taxon>Arthropoda</taxon>
        <taxon>Hexapoda</taxon>
        <taxon>Insecta</taxon>
        <taxon>Pterygota</taxon>
        <taxon>Neoptera</taxon>
        <taxon>Polyneoptera</taxon>
        <taxon>Phasmatodea</taxon>
        <taxon>Verophasmatodea</taxon>
        <taxon>Anareolatae</taxon>
        <taxon>Phasmatidae</taxon>
        <taxon>Eurycanthinae</taxon>
        <taxon>Dryococelus</taxon>
    </lineage>
</organism>
<comment type="caution">
    <text evidence="3">The sequence shown here is derived from an EMBL/GenBank/DDBJ whole genome shotgun (WGS) entry which is preliminary data.</text>
</comment>
<feature type="region of interest" description="Disordered" evidence="1">
    <location>
        <begin position="61"/>
        <end position="89"/>
    </location>
</feature>
<feature type="domain" description="Amidase" evidence="2">
    <location>
        <begin position="2"/>
        <end position="81"/>
    </location>
</feature>
<proteinExistence type="predicted"/>
<evidence type="ECO:0000313" key="4">
    <source>
        <dbReference type="Proteomes" id="UP001159363"/>
    </source>
</evidence>
<keyword evidence="4" id="KW-1185">Reference proteome</keyword>
<dbReference type="PANTHER" id="PTHR43372:SF3">
    <property type="entry name" value="AT07710P-RELATED"/>
    <property type="match status" value="1"/>
</dbReference>
<dbReference type="Pfam" id="PF01425">
    <property type="entry name" value="Amidase"/>
    <property type="match status" value="1"/>
</dbReference>
<dbReference type="InterPro" id="IPR052739">
    <property type="entry name" value="FAAH2"/>
</dbReference>
<dbReference type="PANTHER" id="PTHR43372">
    <property type="entry name" value="FATTY-ACID AMIDE HYDROLASE"/>
    <property type="match status" value="1"/>
</dbReference>
<evidence type="ECO:0000259" key="2">
    <source>
        <dbReference type="Pfam" id="PF01425"/>
    </source>
</evidence>
<dbReference type="Gene3D" id="3.90.1300.10">
    <property type="entry name" value="Amidase signature (AS) domain"/>
    <property type="match status" value="1"/>
</dbReference>
<sequence>MCVAGMCYSVGSLLRKGAKAPVDGEAVSAVRRAGAIPISVSNTPELCLSFETDNLVSGRTLNPYDTLRTPGGSSGGEASSVRPTPRSLL</sequence>
<dbReference type="InterPro" id="IPR023631">
    <property type="entry name" value="Amidase_dom"/>
</dbReference>
<protein>
    <recommendedName>
        <fullName evidence="2">Amidase domain-containing protein</fullName>
    </recommendedName>
</protein>
<gene>
    <name evidence="3" type="ORF">PR048_006554</name>
</gene>
<evidence type="ECO:0000313" key="3">
    <source>
        <dbReference type="EMBL" id="KAJ8893953.1"/>
    </source>
</evidence>
<dbReference type="EMBL" id="JARBHB010000002">
    <property type="protein sequence ID" value="KAJ8893953.1"/>
    <property type="molecule type" value="Genomic_DNA"/>
</dbReference>
<accession>A0ABQ9IBE0</accession>